<dbReference type="EC" id="3.1.21.-" evidence="2"/>
<comment type="caution">
    <text evidence="2">The sequence shown here is derived from an EMBL/GenBank/DDBJ whole genome shotgun (WGS) entry which is preliminary data.</text>
</comment>
<dbReference type="InterPro" id="IPR052934">
    <property type="entry name" value="Methyl-DNA_Rec/Restrict_Enz"/>
</dbReference>
<dbReference type="Pfam" id="PF07728">
    <property type="entry name" value="AAA_5"/>
    <property type="match status" value="1"/>
</dbReference>
<dbReference type="EMBL" id="JBEPMX010000003">
    <property type="protein sequence ID" value="MET3682908.1"/>
    <property type="molecule type" value="Genomic_DNA"/>
</dbReference>
<reference evidence="2 3" key="1">
    <citation type="submission" date="2024-06" db="EMBL/GenBank/DDBJ databases">
        <title>Genomic Encyclopedia of Type Strains, Phase IV (KMG-IV): sequencing the most valuable type-strain genomes for metagenomic binning, comparative biology and taxonomic classification.</title>
        <authorList>
            <person name="Goeker M."/>
        </authorList>
    </citation>
    <scope>NUCLEOTIDE SEQUENCE [LARGE SCALE GENOMIC DNA]</scope>
    <source>
        <strain evidence="2 3">DSM 23520</strain>
    </source>
</reference>
<protein>
    <submittedName>
        <fullName evidence="2">5-methylcytosine-specific restriction protein B</fullName>
        <ecNumber evidence="2">3.1.21.-</ecNumber>
    </submittedName>
</protein>
<dbReference type="PANTHER" id="PTHR37291">
    <property type="entry name" value="5-METHYLCYTOSINE-SPECIFIC RESTRICTION ENZYME B"/>
    <property type="match status" value="1"/>
</dbReference>
<evidence type="ECO:0000259" key="1">
    <source>
        <dbReference type="Pfam" id="PF07728"/>
    </source>
</evidence>
<dbReference type="Gene3D" id="3.40.50.300">
    <property type="entry name" value="P-loop containing nucleotide triphosphate hydrolases"/>
    <property type="match status" value="1"/>
</dbReference>
<name>A0ABV2KTK0_9BACI</name>
<gene>
    <name evidence="2" type="ORF">ABID56_000998</name>
</gene>
<dbReference type="GO" id="GO:0016787">
    <property type="term" value="F:hydrolase activity"/>
    <property type="evidence" value="ECO:0007669"/>
    <property type="project" value="UniProtKB-KW"/>
</dbReference>
<evidence type="ECO:0000313" key="3">
    <source>
        <dbReference type="Proteomes" id="UP001549167"/>
    </source>
</evidence>
<keyword evidence="3" id="KW-1185">Reference proteome</keyword>
<feature type="domain" description="ATPase dynein-related AAA" evidence="1">
    <location>
        <begin position="442"/>
        <end position="593"/>
    </location>
</feature>
<dbReference type="Proteomes" id="UP001549167">
    <property type="component" value="Unassembled WGS sequence"/>
</dbReference>
<keyword evidence="2" id="KW-0378">Hydrolase</keyword>
<dbReference type="RefSeq" id="WP_354219504.1">
    <property type="nucleotide sequence ID" value="NZ_JBEPMX010000003.1"/>
</dbReference>
<dbReference type="InterPro" id="IPR011704">
    <property type="entry name" value="ATPase_dyneun-rel_AAA"/>
</dbReference>
<evidence type="ECO:0000313" key="2">
    <source>
        <dbReference type="EMBL" id="MET3682908.1"/>
    </source>
</evidence>
<dbReference type="PANTHER" id="PTHR37291:SF1">
    <property type="entry name" value="TYPE IV METHYL-DIRECTED RESTRICTION ENZYME ECOKMCRB SUBUNIT"/>
    <property type="match status" value="1"/>
</dbReference>
<dbReference type="SUPFAM" id="SSF52540">
    <property type="entry name" value="P-loop containing nucleoside triphosphate hydrolases"/>
    <property type="match status" value="1"/>
</dbReference>
<dbReference type="CDD" id="cd00009">
    <property type="entry name" value="AAA"/>
    <property type="match status" value="1"/>
</dbReference>
<accession>A0ABV2KTK0</accession>
<dbReference type="InterPro" id="IPR027417">
    <property type="entry name" value="P-loop_NTPase"/>
</dbReference>
<sequence length="700" mass="82506">MSDIVHTQREKYKAWVTENLGEKTGLWYTPYLERLGHLLEKFGLASGYKENFFNYQSFSEFKYIYQQMTEQRDQDIEKLIAGSTPRYPERFGATRNQFRKRYAKDEYEQGIRSKPDNIGGIPDWGVLLRSYLIFLYYDENPNLTYPKKEKKIVNQEGQVDTSINYWVISPGENSRLWSLFHKENMIAIGWDYLGDLGNYDTKESIEQRITEQRADEIRPVNDTKAVWDFYREIQVGDVIYVKEGMQKILARGVVTGDYYFEVKGKEYIHRRKVDWLQVGGWNVSQVFPQKTLTCLNPYPNFIKEIDQTMNEDYIDPKKSEVNEFRDWLSNQATLTGDSLNDRTVKQKVSALKDIENHFDTLIFGETDIEQLKLLKDTVLSDESYKKYKGVSGSSIDYYIRYIESKPIVQINEPFTKSDFLSNVFIEEKELDRLNSLLNNKKNLILKGAPGVGKSFIAKRLAYVMMKERDETRIHMLQFHQNYSYEDFIEGFRPKDKGDGFELRQGPFVKFARKAERDPNRNYFFIIDEINRGNMSKIFGELMLLIESDKRGEKINLLYSNEYFFVPPNLYIIGMMNTADRSLALLDYALRRRFSFFEIQPAFENETFKSYVKESENPEALNRTIDEIKHLNHEIVKDLGTGFQIGHSYFVSDAYKTDTVKHLAEVIEYEIIPQLFEYWFDDEEKASAWAERLKGCYDETK</sequence>
<proteinExistence type="predicted"/>
<organism evidence="2 3">
    <name type="scientific">Alkalibacillus flavidus</name>
    <dbReference type="NCBI Taxonomy" id="546021"/>
    <lineage>
        <taxon>Bacteria</taxon>
        <taxon>Bacillati</taxon>
        <taxon>Bacillota</taxon>
        <taxon>Bacilli</taxon>
        <taxon>Bacillales</taxon>
        <taxon>Bacillaceae</taxon>
        <taxon>Alkalibacillus</taxon>
    </lineage>
</organism>